<evidence type="ECO:0000313" key="4">
    <source>
        <dbReference type="Proteomes" id="UP000093199"/>
    </source>
</evidence>
<dbReference type="InterPro" id="IPR000160">
    <property type="entry name" value="GGDEF_dom"/>
</dbReference>
<protein>
    <recommendedName>
        <fullName evidence="2">GGDEF domain-containing protein</fullName>
    </recommendedName>
</protein>
<dbReference type="RefSeq" id="WP_066542747.1">
    <property type="nucleotide sequence ID" value="NZ_MASJ01000002.1"/>
</dbReference>
<dbReference type="SUPFAM" id="SSF55785">
    <property type="entry name" value="PYP-like sensor domain (PAS domain)"/>
    <property type="match status" value="1"/>
</dbReference>
<dbReference type="InterPro" id="IPR029787">
    <property type="entry name" value="Nucleotide_cyclase"/>
</dbReference>
<dbReference type="InterPro" id="IPR043128">
    <property type="entry name" value="Rev_trsase/Diguanyl_cyclase"/>
</dbReference>
<dbReference type="Proteomes" id="UP000093199">
    <property type="component" value="Unassembled WGS sequence"/>
</dbReference>
<dbReference type="CDD" id="cd01949">
    <property type="entry name" value="GGDEF"/>
    <property type="match status" value="1"/>
</dbReference>
<gene>
    <name evidence="3" type="ORF">A6M13_08200</name>
</gene>
<dbReference type="GO" id="GO:1902201">
    <property type="term" value="P:negative regulation of bacterial-type flagellum-dependent cell motility"/>
    <property type="evidence" value="ECO:0007669"/>
    <property type="project" value="TreeGrafter"/>
</dbReference>
<dbReference type="PANTHER" id="PTHR45138">
    <property type="entry name" value="REGULATORY COMPONENTS OF SENSORY TRANSDUCTION SYSTEM"/>
    <property type="match status" value="1"/>
</dbReference>
<evidence type="ECO:0000313" key="3">
    <source>
        <dbReference type="EMBL" id="OCS87942.1"/>
    </source>
</evidence>
<name>A0A1C0YL88_9BACL</name>
<comment type="caution">
    <text evidence="3">The sequence shown here is derived from an EMBL/GenBank/DDBJ whole genome shotgun (WGS) entry which is preliminary data.</text>
</comment>
<dbReference type="EMBL" id="MASJ01000002">
    <property type="protein sequence ID" value="OCS87942.1"/>
    <property type="molecule type" value="Genomic_DNA"/>
</dbReference>
<dbReference type="GO" id="GO:0052621">
    <property type="term" value="F:diguanylate cyclase activity"/>
    <property type="evidence" value="ECO:0007669"/>
    <property type="project" value="TreeGrafter"/>
</dbReference>
<dbReference type="GO" id="GO:0005886">
    <property type="term" value="C:plasma membrane"/>
    <property type="evidence" value="ECO:0007669"/>
    <property type="project" value="TreeGrafter"/>
</dbReference>
<dbReference type="Gene3D" id="3.30.450.20">
    <property type="entry name" value="PAS domain"/>
    <property type="match status" value="1"/>
</dbReference>
<dbReference type="FunFam" id="3.30.70.270:FF:000001">
    <property type="entry name" value="Diguanylate cyclase domain protein"/>
    <property type="match status" value="1"/>
</dbReference>
<dbReference type="STRING" id="33978.A6M13_08200"/>
<dbReference type="InterPro" id="IPR035965">
    <property type="entry name" value="PAS-like_dom_sf"/>
</dbReference>
<evidence type="ECO:0000256" key="1">
    <source>
        <dbReference type="SAM" id="Coils"/>
    </source>
</evidence>
<dbReference type="OrthoDB" id="9759607at2"/>
<dbReference type="Gene3D" id="3.30.70.270">
    <property type="match status" value="1"/>
</dbReference>
<dbReference type="GO" id="GO:0043709">
    <property type="term" value="P:cell adhesion involved in single-species biofilm formation"/>
    <property type="evidence" value="ECO:0007669"/>
    <property type="project" value="TreeGrafter"/>
</dbReference>
<evidence type="ECO:0000259" key="2">
    <source>
        <dbReference type="PROSITE" id="PS50887"/>
    </source>
</evidence>
<organism evidence="3 4">
    <name type="scientific">Caryophanon tenue</name>
    <dbReference type="NCBI Taxonomy" id="33978"/>
    <lineage>
        <taxon>Bacteria</taxon>
        <taxon>Bacillati</taxon>
        <taxon>Bacillota</taxon>
        <taxon>Bacilli</taxon>
        <taxon>Bacillales</taxon>
        <taxon>Caryophanaceae</taxon>
        <taxon>Caryophanon</taxon>
    </lineage>
</organism>
<dbReference type="PANTHER" id="PTHR45138:SF9">
    <property type="entry name" value="DIGUANYLATE CYCLASE DGCM-RELATED"/>
    <property type="match status" value="1"/>
</dbReference>
<sequence>MQSSYSHLPCGFLSLNQAGVITYANPFFCEWIERVADEVEGQHLEQLLSVSNKFVFYSYFYPMLHINGIVQEFVLHFETSEEQQLPAILSAIRLGQGEQEHIDCIIMPMTQRMKYERELRDMTKQLECANAEKDKAFQELQKLHQEIEQRQQELITLTNTDKLTSLYNRRYIEEHLTRRMQQAKPDSFSVLLVDIDFFKKVNDTYGHQIGDYVLIKVARLMREHIGEDGIVARYGGEEFLILLSSANQQQSMKIGKALNTIIREYLFEYVQHITISVGIATYREGDSDTMIVNRADRALYYSKEHGRDCVTHFRDIEGVLHP</sequence>
<dbReference type="SMART" id="SM00267">
    <property type="entry name" value="GGDEF"/>
    <property type="match status" value="1"/>
</dbReference>
<dbReference type="AlphaFoldDB" id="A0A1C0YL88"/>
<dbReference type="Pfam" id="PF00990">
    <property type="entry name" value="GGDEF"/>
    <property type="match status" value="1"/>
</dbReference>
<dbReference type="CDD" id="cd00130">
    <property type="entry name" value="PAS"/>
    <property type="match status" value="1"/>
</dbReference>
<feature type="coiled-coil region" evidence="1">
    <location>
        <begin position="112"/>
        <end position="160"/>
    </location>
</feature>
<dbReference type="PROSITE" id="PS50887">
    <property type="entry name" value="GGDEF"/>
    <property type="match status" value="1"/>
</dbReference>
<dbReference type="InterPro" id="IPR000014">
    <property type="entry name" value="PAS"/>
</dbReference>
<feature type="domain" description="GGDEF" evidence="2">
    <location>
        <begin position="186"/>
        <end position="315"/>
    </location>
</feature>
<reference evidence="3 4" key="1">
    <citation type="submission" date="2016-07" db="EMBL/GenBank/DDBJ databases">
        <title>Caryophanon tenue genome sequencing.</title>
        <authorList>
            <person name="Verma A."/>
            <person name="Pal Y."/>
            <person name="Krishnamurthi S."/>
        </authorList>
    </citation>
    <scope>NUCLEOTIDE SEQUENCE [LARGE SCALE GENOMIC DNA]</scope>
    <source>
        <strain evidence="3 4">DSM 14152</strain>
    </source>
</reference>
<dbReference type="SUPFAM" id="SSF55073">
    <property type="entry name" value="Nucleotide cyclase"/>
    <property type="match status" value="1"/>
</dbReference>
<dbReference type="NCBIfam" id="TIGR00254">
    <property type="entry name" value="GGDEF"/>
    <property type="match status" value="1"/>
</dbReference>
<keyword evidence="4" id="KW-1185">Reference proteome</keyword>
<keyword evidence="1" id="KW-0175">Coiled coil</keyword>
<dbReference type="InterPro" id="IPR050469">
    <property type="entry name" value="Diguanylate_Cyclase"/>
</dbReference>
<proteinExistence type="predicted"/>
<accession>A0A1C0YL88</accession>